<organism evidence="9 10">
    <name type="scientific">Polypedilum vanderplanki</name>
    <name type="common">Sleeping chironomid midge</name>
    <dbReference type="NCBI Taxonomy" id="319348"/>
    <lineage>
        <taxon>Eukaryota</taxon>
        <taxon>Metazoa</taxon>
        <taxon>Ecdysozoa</taxon>
        <taxon>Arthropoda</taxon>
        <taxon>Hexapoda</taxon>
        <taxon>Insecta</taxon>
        <taxon>Pterygota</taxon>
        <taxon>Neoptera</taxon>
        <taxon>Endopterygota</taxon>
        <taxon>Diptera</taxon>
        <taxon>Nematocera</taxon>
        <taxon>Chironomoidea</taxon>
        <taxon>Chironomidae</taxon>
        <taxon>Chironominae</taxon>
        <taxon>Polypedilum</taxon>
        <taxon>Polypedilum</taxon>
    </lineage>
</organism>
<keyword evidence="6 8" id="KW-0675">Receptor</keyword>
<keyword evidence="4 8" id="KW-1133">Transmembrane helix</keyword>
<comment type="caution">
    <text evidence="9">The sequence shown here is derived from an EMBL/GenBank/DDBJ whole genome shotgun (WGS) entry which is preliminary data.</text>
</comment>
<evidence type="ECO:0000256" key="4">
    <source>
        <dbReference type="ARBA" id="ARBA00022989"/>
    </source>
</evidence>
<dbReference type="OrthoDB" id="6478931at2759"/>
<dbReference type="GO" id="GO:0007165">
    <property type="term" value="P:signal transduction"/>
    <property type="evidence" value="ECO:0007669"/>
    <property type="project" value="UniProtKB-KW"/>
</dbReference>
<evidence type="ECO:0000256" key="2">
    <source>
        <dbReference type="ARBA" id="ARBA00022475"/>
    </source>
</evidence>
<dbReference type="GO" id="GO:0030424">
    <property type="term" value="C:axon"/>
    <property type="evidence" value="ECO:0007669"/>
    <property type="project" value="TreeGrafter"/>
</dbReference>
<dbReference type="Proteomes" id="UP001107558">
    <property type="component" value="Chromosome 3"/>
</dbReference>
<dbReference type="AlphaFoldDB" id="A0A9J6BTE9"/>
<dbReference type="GO" id="GO:0043025">
    <property type="term" value="C:neuronal cell body"/>
    <property type="evidence" value="ECO:0007669"/>
    <property type="project" value="TreeGrafter"/>
</dbReference>
<sequence length="418" mass="47817">MADSMVEKDKETKVGTLTAVIGIFIIYLEPFMMAIDIIASIINQQALIDVFDRLRDIDEKLERENIYLNYWPIKRASIIFIIIFILGEISLNVVTLIVFQDEVKLLQTFFWILGAIPLFVNGIAKTWFLMLIMLVQQRLRAINTHLNAIKESFVERKLHHVDGKTLRKDNLFIDTGGYLEREIFSIRSEMKKSNNVSTFGKIIKVAPYNKDLIRTSENSKIGEKLDRKLINLCRAHDEICEIAKQVNRMFSIQMLITMAYGFIYITAQFYFMYCGLLDQTIPALFNTANNIGLTISGITYTAYKFIVVIYISWRTKIDSQKTGVQLHKISNVVDENHLYNVCNHLSLKLLNHHLNFTACGFFDLDMETIYAISGAITSYLIILIQFNLAAKRPATSSDSNNATTTALFITTTTSTIHP</sequence>
<feature type="transmembrane region" description="Helical" evidence="8">
    <location>
        <begin position="78"/>
        <end position="99"/>
    </location>
</feature>
<feature type="transmembrane region" description="Helical" evidence="8">
    <location>
        <begin position="111"/>
        <end position="135"/>
    </location>
</feature>
<dbReference type="GO" id="GO:0050909">
    <property type="term" value="P:sensory perception of taste"/>
    <property type="evidence" value="ECO:0007669"/>
    <property type="project" value="InterPro"/>
</dbReference>
<gene>
    <name evidence="9" type="ORF">PVAND_002942</name>
</gene>
<comment type="caution">
    <text evidence="8">Lacks conserved residue(s) required for the propagation of feature annotation.</text>
</comment>
<keyword evidence="2 8" id="KW-1003">Cell membrane</keyword>
<feature type="transmembrane region" description="Helical" evidence="8">
    <location>
        <begin position="20"/>
        <end position="42"/>
    </location>
</feature>
<evidence type="ECO:0000313" key="9">
    <source>
        <dbReference type="EMBL" id="KAG5672853.1"/>
    </source>
</evidence>
<dbReference type="GO" id="GO:0005886">
    <property type="term" value="C:plasma membrane"/>
    <property type="evidence" value="ECO:0007669"/>
    <property type="project" value="UniProtKB-SubCell"/>
</dbReference>
<comment type="subcellular location">
    <subcellularLocation>
        <location evidence="1 8">Cell membrane</location>
        <topology evidence="1 8">Multi-pass membrane protein</topology>
    </subcellularLocation>
</comment>
<dbReference type="EMBL" id="JADBJN010000003">
    <property type="protein sequence ID" value="KAG5672853.1"/>
    <property type="molecule type" value="Genomic_DNA"/>
</dbReference>
<dbReference type="PANTHER" id="PTHR21143">
    <property type="entry name" value="INVERTEBRATE GUSTATORY RECEPTOR"/>
    <property type="match status" value="1"/>
</dbReference>
<reference evidence="9" key="1">
    <citation type="submission" date="2021-03" db="EMBL/GenBank/DDBJ databases">
        <title>Chromosome level genome of the anhydrobiotic midge Polypedilum vanderplanki.</title>
        <authorList>
            <person name="Yoshida Y."/>
            <person name="Kikawada T."/>
            <person name="Gusev O."/>
        </authorList>
    </citation>
    <scope>NUCLEOTIDE SEQUENCE</scope>
    <source>
        <strain evidence="9">NIAS01</strain>
        <tissue evidence="9">Whole body or cell culture</tissue>
    </source>
</reference>
<protein>
    <recommendedName>
        <fullName evidence="8">Gustatory receptor</fullName>
    </recommendedName>
</protein>
<keyword evidence="10" id="KW-1185">Reference proteome</keyword>
<evidence type="ECO:0000256" key="7">
    <source>
        <dbReference type="ARBA" id="ARBA00023224"/>
    </source>
</evidence>
<comment type="similarity">
    <text evidence="8">Belongs to the insect chemoreceptor superfamily. Gustatory receptor (GR) family.</text>
</comment>
<feature type="transmembrane region" description="Helical" evidence="8">
    <location>
        <begin position="291"/>
        <end position="313"/>
    </location>
</feature>
<name>A0A9J6BTE9_POLVA</name>
<evidence type="ECO:0000256" key="8">
    <source>
        <dbReference type="RuleBase" id="RU363108"/>
    </source>
</evidence>
<keyword evidence="3 8" id="KW-0812">Transmembrane</keyword>
<comment type="function">
    <text evidence="8">Gustatory receptor which mediates acceptance or avoidance behavior, depending on its substrates.</text>
</comment>
<accession>A0A9J6BTE9</accession>
<keyword evidence="7 8" id="KW-0807">Transducer</keyword>
<dbReference type="PANTHER" id="PTHR21143:SF128">
    <property type="entry name" value="GUSTATORY RECEPTOR FOR BITTER TASTE 66A"/>
    <property type="match status" value="1"/>
</dbReference>
<proteinExistence type="inferred from homology"/>
<keyword evidence="5 8" id="KW-0472">Membrane</keyword>
<dbReference type="InterPro" id="IPR013604">
    <property type="entry name" value="7TM_chemorcpt"/>
</dbReference>
<evidence type="ECO:0000313" key="10">
    <source>
        <dbReference type="Proteomes" id="UP001107558"/>
    </source>
</evidence>
<dbReference type="Pfam" id="PF08395">
    <property type="entry name" value="7tm_7"/>
    <property type="match status" value="2"/>
</dbReference>
<evidence type="ECO:0000256" key="1">
    <source>
        <dbReference type="ARBA" id="ARBA00004651"/>
    </source>
</evidence>
<evidence type="ECO:0000256" key="3">
    <source>
        <dbReference type="ARBA" id="ARBA00022692"/>
    </source>
</evidence>
<feature type="transmembrane region" description="Helical" evidence="8">
    <location>
        <begin position="252"/>
        <end position="271"/>
    </location>
</feature>
<dbReference type="GO" id="GO:0030425">
    <property type="term" value="C:dendrite"/>
    <property type="evidence" value="ECO:0007669"/>
    <property type="project" value="TreeGrafter"/>
</dbReference>
<dbReference type="GO" id="GO:0007635">
    <property type="term" value="P:chemosensory behavior"/>
    <property type="evidence" value="ECO:0007669"/>
    <property type="project" value="TreeGrafter"/>
</dbReference>
<dbReference type="GO" id="GO:0008049">
    <property type="term" value="P:male courtship behavior"/>
    <property type="evidence" value="ECO:0007669"/>
    <property type="project" value="TreeGrafter"/>
</dbReference>
<evidence type="ECO:0000256" key="5">
    <source>
        <dbReference type="ARBA" id="ARBA00023136"/>
    </source>
</evidence>
<evidence type="ECO:0000256" key="6">
    <source>
        <dbReference type="ARBA" id="ARBA00023170"/>
    </source>
</evidence>